<dbReference type="PANTHER" id="PTHR31111">
    <property type="entry name" value="BNAA05G37150D PROTEIN-RELATED"/>
    <property type="match status" value="1"/>
</dbReference>
<dbReference type="InterPro" id="IPR017451">
    <property type="entry name" value="F-box-assoc_interact_dom"/>
</dbReference>
<keyword evidence="3" id="KW-1185">Reference proteome</keyword>
<dbReference type="PANTHER" id="PTHR31111:SF37">
    <property type="entry name" value="F-BOX ONLY PROTEIN 8"/>
    <property type="match status" value="1"/>
</dbReference>
<evidence type="ECO:0000313" key="2">
    <source>
        <dbReference type="EMBL" id="VVA97615.1"/>
    </source>
</evidence>
<dbReference type="InterPro" id="IPR013187">
    <property type="entry name" value="F-box-assoc_dom_typ3"/>
</dbReference>
<accession>A0A565B9Y2</accession>
<dbReference type="EMBL" id="CABITT030000003">
    <property type="protein sequence ID" value="VVA97615.1"/>
    <property type="molecule type" value="Genomic_DNA"/>
</dbReference>
<comment type="caution">
    <text evidence="2">The sequence shown here is derived from an EMBL/GenBank/DDBJ whole genome shotgun (WGS) entry which is preliminary data.</text>
</comment>
<organism evidence="2 3">
    <name type="scientific">Arabis nemorensis</name>
    <dbReference type="NCBI Taxonomy" id="586526"/>
    <lineage>
        <taxon>Eukaryota</taxon>
        <taxon>Viridiplantae</taxon>
        <taxon>Streptophyta</taxon>
        <taxon>Embryophyta</taxon>
        <taxon>Tracheophyta</taxon>
        <taxon>Spermatophyta</taxon>
        <taxon>Magnoliopsida</taxon>
        <taxon>eudicotyledons</taxon>
        <taxon>Gunneridae</taxon>
        <taxon>Pentapetalae</taxon>
        <taxon>rosids</taxon>
        <taxon>malvids</taxon>
        <taxon>Brassicales</taxon>
        <taxon>Brassicaceae</taxon>
        <taxon>Arabideae</taxon>
        <taxon>Arabis</taxon>
    </lineage>
</organism>
<sequence length="186" mass="21358">MFKCVSKLWFSLIRSRFFSNRYSAVASPPRPTRRVYMSFMEHIYCESMDLCPKPRNSLLQLFSSSSLSSKFDKDSSLPGMGGRINVVFRGLLLYNVCRKACIYNPTSRQRVILPIVESNIFAQDEFCKNVGYFFGYDPVLDQYKILCTVVISSEKLERITSEHWVFVLEAGGMVKTPHAVFKFPSA</sequence>
<dbReference type="NCBIfam" id="TIGR01640">
    <property type="entry name" value="F_box_assoc_1"/>
    <property type="match status" value="1"/>
</dbReference>
<evidence type="ECO:0000313" key="3">
    <source>
        <dbReference type="Proteomes" id="UP000489600"/>
    </source>
</evidence>
<gene>
    <name evidence="2" type="ORF">ANE_LOCUS8060</name>
</gene>
<evidence type="ECO:0000259" key="1">
    <source>
        <dbReference type="Pfam" id="PF08268"/>
    </source>
</evidence>
<name>A0A565B9Y2_9BRAS</name>
<dbReference type="Proteomes" id="UP000489600">
    <property type="component" value="Unassembled WGS sequence"/>
</dbReference>
<proteinExistence type="predicted"/>
<dbReference type="OrthoDB" id="687122at2759"/>
<dbReference type="Pfam" id="PF08268">
    <property type="entry name" value="FBA_3"/>
    <property type="match status" value="1"/>
</dbReference>
<protein>
    <recommendedName>
        <fullName evidence="1">F-box associated beta-propeller type 3 domain-containing protein</fullName>
    </recommendedName>
</protein>
<dbReference type="AlphaFoldDB" id="A0A565B9Y2"/>
<feature type="domain" description="F-box associated beta-propeller type 3" evidence="1">
    <location>
        <begin position="65"/>
        <end position="171"/>
    </location>
</feature>
<reference evidence="2" key="1">
    <citation type="submission" date="2019-07" db="EMBL/GenBank/DDBJ databases">
        <authorList>
            <person name="Dittberner H."/>
        </authorList>
    </citation>
    <scope>NUCLEOTIDE SEQUENCE [LARGE SCALE GENOMIC DNA]</scope>
</reference>